<dbReference type="EMBL" id="DSOL01000257">
    <property type="protein sequence ID" value="HEN28752.1"/>
    <property type="molecule type" value="Genomic_DNA"/>
</dbReference>
<feature type="coiled-coil region" evidence="1">
    <location>
        <begin position="168"/>
        <end position="234"/>
    </location>
</feature>
<dbReference type="PANTHER" id="PTHR21666:SF270">
    <property type="entry name" value="MUREIN HYDROLASE ACTIVATOR ENVC"/>
    <property type="match status" value="1"/>
</dbReference>
<dbReference type="InterPro" id="IPR016047">
    <property type="entry name" value="M23ase_b-sheet_dom"/>
</dbReference>
<evidence type="ECO:0000313" key="3">
    <source>
        <dbReference type="EMBL" id="HEN28752.1"/>
    </source>
</evidence>
<dbReference type="SUPFAM" id="SSF51261">
    <property type="entry name" value="Duplicated hybrid motif"/>
    <property type="match status" value="1"/>
</dbReference>
<reference evidence="3" key="1">
    <citation type="journal article" date="2020" name="mSystems">
        <title>Genome- and Community-Level Interaction Insights into Carbon Utilization and Element Cycling Functions of Hydrothermarchaeota in Hydrothermal Sediment.</title>
        <authorList>
            <person name="Zhou Z."/>
            <person name="Liu Y."/>
            <person name="Xu W."/>
            <person name="Pan J."/>
            <person name="Luo Z.H."/>
            <person name="Li M."/>
        </authorList>
    </citation>
    <scope>NUCLEOTIDE SEQUENCE [LARGE SCALE GENOMIC DNA]</scope>
    <source>
        <strain evidence="3">SpSt-34</strain>
    </source>
</reference>
<evidence type="ECO:0000256" key="1">
    <source>
        <dbReference type="SAM" id="Coils"/>
    </source>
</evidence>
<organism evidence="3">
    <name type="scientific">candidate division WOR-3 bacterium</name>
    <dbReference type="NCBI Taxonomy" id="2052148"/>
    <lineage>
        <taxon>Bacteria</taxon>
        <taxon>Bacteria division WOR-3</taxon>
    </lineage>
</organism>
<dbReference type="AlphaFoldDB" id="A0A7C2P1Y7"/>
<feature type="domain" description="M23ase beta-sheet core" evidence="2">
    <location>
        <begin position="272"/>
        <end position="364"/>
    </location>
</feature>
<dbReference type="CDD" id="cd12797">
    <property type="entry name" value="M23_peptidase"/>
    <property type="match status" value="1"/>
</dbReference>
<proteinExistence type="predicted"/>
<dbReference type="InterPro" id="IPR011055">
    <property type="entry name" value="Dup_hybrid_motif"/>
</dbReference>
<dbReference type="Pfam" id="PF01551">
    <property type="entry name" value="Peptidase_M23"/>
    <property type="match status" value="1"/>
</dbReference>
<name>A0A7C2P1Y7_UNCW3</name>
<comment type="caution">
    <text evidence="3">The sequence shown here is derived from an EMBL/GenBank/DDBJ whole genome shotgun (WGS) entry which is preliminary data.</text>
</comment>
<evidence type="ECO:0000259" key="2">
    <source>
        <dbReference type="Pfam" id="PF01551"/>
    </source>
</evidence>
<keyword evidence="1" id="KW-0175">Coiled coil</keyword>
<sequence length="369" mass="43112">MKALLIFILCTEVADIETSRRQLERLKKEFQETKQKIAQMETRMKSAEEEIVRITKKEDEIMRFIEKLNRDMASIQNEIAKLEVQIKQKEEELYERADRIKFSLNLLYQTPPENQILKYLPSDEEEKEVFYLLDYVIKSEKRERDRALQIYNELKAYRDLRNENLEFVQAMKDEVVDQKKNLEYLKVQKEQLLASLKQRKLMEEKRLADLEKAIKEMEALITRLEKEQEMKRREEHVVAKSPKGKYPWPVKGRVVMEYGTIVNPKYGTKIFNPGIDIEATPGSSVLAIDDGVVIFTGTVTGYGNTVIIDHGGFFSVYSYLYRMDVSTGSKVLRGQVIGSVGTSDHYFGSRLHFEIRDRGKAVNPLLYLD</sequence>
<dbReference type="InterPro" id="IPR050570">
    <property type="entry name" value="Cell_wall_metabolism_enzyme"/>
</dbReference>
<feature type="coiled-coil region" evidence="1">
    <location>
        <begin position="13"/>
        <end position="99"/>
    </location>
</feature>
<dbReference type="GO" id="GO:0004222">
    <property type="term" value="F:metalloendopeptidase activity"/>
    <property type="evidence" value="ECO:0007669"/>
    <property type="project" value="TreeGrafter"/>
</dbReference>
<gene>
    <name evidence="3" type="ORF">ENQ77_08960</name>
</gene>
<dbReference type="Gene3D" id="1.10.287.1490">
    <property type="match status" value="1"/>
</dbReference>
<dbReference type="Gene3D" id="2.70.70.10">
    <property type="entry name" value="Glucose Permease (Domain IIA)"/>
    <property type="match status" value="1"/>
</dbReference>
<accession>A0A7C2P1Y7</accession>
<dbReference type="PANTHER" id="PTHR21666">
    <property type="entry name" value="PEPTIDASE-RELATED"/>
    <property type="match status" value="1"/>
</dbReference>
<protein>
    <recommendedName>
        <fullName evidence="2">M23ase beta-sheet core domain-containing protein</fullName>
    </recommendedName>
</protein>